<reference evidence="2" key="1">
    <citation type="submission" date="2017-05" db="EMBL/GenBank/DDBJ databases">
        <title>Complete and WGS of Bordetella genogroups.</title>
        <authorList>
            <person name="Spilker T."/>
            <person name="Lipuma J."/>
        </authorList>
    </citation>
    <scope>NUCLEOTIDE SEQUENCE [LARGE SCALE GENOMIC DNA]</scope>
    <source>
        <strain evidence="2">AU16122</strain>
    </source>
</reference>
<organism evidence="1 2">
    <name type="scientific">Bordetella genomosp. 10</name>
    <dbReference type="NCBI Taxonomy" id="1416804"/>
    <lineage>
        <taxon>Bacteria</taxon>
        <taxon>Pseudomonadati</taxon>
        <taxon>Pseudomonadota</taxon>
        <taxon>Betaproteobacteria</taxon>
        <taxon>Burkholderiales</taxon>
        <taxon>Alcaligenaceae</taxon>
        <taxon>Bordetella</taxon>
    </lineage>
</organism>
<proteinExistence type="predicted"/>
<protein>
    <submittedName>
        <fullName evidence="1">Uncharacterized protein</fullName>
    </submittedName>
</protein>
<accession>A0A261S0G2</accession>
<dbReference type="EMBL" id="NEVM01000005">
    <property type="protein sequence ID" value="OZI30839.1"/>
    <property type="molecule type" value="Genomic_DNA"/>
</dbReference>
<keyword evidence="2" id="KW-1185">Reference proteome</keyword>
<comment type="caution">
    <text evidence="1">The sequence shown here is derived from an EMBL/GenBank/DDBJ whole genome shotgun (WGS) entry which is preliminary data.</text>
</comment>
<evidence type="ECO:0000313" key="2">
    <source>
        <dbReference type="Proteomes" id="UP000216020"/>
    </source>
</evidence>
<gene>
    <name evidence="1" type="ORF">CAL29_22970</name>
</gene>
<dbReference type="AlphaFoldDB" id="A0A261S0G2"/>
<name>A0A261S0G2_9BORD</name>
<dbReference type="Proteomes" id="UP000216020">
    <property type="component" value="Unassembled WGS sequence"/>
</dbReference>
<evidence type="ECO:0000313" key="1">
    <source>
        <dbReference type="EMBL" id="OZI30839.1"/>
    </source>
</evidence>
<sequence length="114" mass="13083">MFFPVAFPSNLFFNILGDQRLQPLAELASQLSAWDGRRRISLDLHIQKKVRRVQVVDRVKHLFLSLFGREFSRAESAGYCCLQVKGIARIGPNPEVRALAVAARYVRMHIYRPS</sequence>